<dbReference type="AlphaFoldDB" id="A0A3P6TM86"/>
<sequence>MPHSLWIMLATENRSFFSLTFLRQFGPQLLPSPLREFVVEVLEDRRITRTKLEELWHSVVRPSVAFADYDIADSR</sequence>
<protein>
    <submittedName>
        <fullName evidence="1">Uncharacterized protein</fullName>
    </submittedName>
</protein>
<name>A0A3P6TM86_DIBLA</name>
<gene>
    <name evidence="1" type="ORF">DILT_LOCUS3862</name>
</gene>
<dbReference type="EMBL" id="UYRU01044387">
    <property type="protein sequence ID" value="VDK86317.1"/>
    <property type="molecule type" value="Genomic_DNA"/>
</dbReference>
<evidence type="ECO:0000313" key="1">
    <source>
        <dbReference type="EMBL" id="VDK86317.1"/>
    </source>
</evidence>
<reference evidence="1 2" key="1">
    <citation type="submission" date="2018-11" db="EMBL/GenBank/DDBJ databases">
        <authorList>
            <consortium name="Pathogen Informatics"/>
        </authorList>
    </citation>
    <scope>NUCLEOTIDE SEQUENCE [LARGE SCALE GENOMIC DNA]</scope>
</reference>
<accession>A0A3P6TM86</accession>
<proteinExistence type="predicted"/>
<keyword evidence="2" id="KW-1185">Reference proteome</keyword>
<organism evidence="1 2">
    <name type="scientific">Dibothriocephalus latus</name>
    <name type="common">Fish tapeworm</name>
    <name type="synonym">Diphyllobothrium latum</name>
    <dbReference type="NCBI Taxonomy" id="60516"/>
    <lineage>
        <taxon>Eukaryota</taxon>
        <taxon>Metazoa</taxon>
        <taxon>Spiralia</taxon>
        <taxon>Lophotrochozoa</taxon>
        <taxon>Platyhelminthes</taxon>
        <taxon>Cestoda</taxon>
        <taxon>Eucestoda</taxon>
        <taxon>Diphyllobothriidea</taxon>
        <taxon>Diphyllobothriidae</taxon>
        <taxon>Dibothriocephalus</taxon>
    </lineage>
</organism>
<dbReference type="Proteomes" id="UP000281553">
    <property type="component" value="Unassembled WGS sequence"/>
</dbReference>
<evidence type="ECO:0000313" key="2">
    <source>
        <dbReference type="Proteomes" id="UP000281553"/>
    </source>
</evidence>